<feature type="region of interest" description="Disordered" evidence="1">
    <location>
        <begin position="79"/>
        <end position="113"/>
    </location>
</feature>
<sequence>MDVTLASIVLQVVGGREYEVVLLAETIRSLDHVTRKTDRSTRPKRNETFKPRRNTSSAFIDGVHQNVTISQTLLQSRVAHHPGHLSPRMRPSKPSSLTLGLKGTASARRSPRRMNSLSISADVRESSSRLAPRYRDVVRSWRDRTLPWRGPGRGLVEVHTHPRIDISTRPSPGTGAFHGDGRLHLGRGGRPI</sequence>
<reference evidence="2 3" key="1">
    <citation type="submission" date="2017-11" db="EMBL/GenBank/DDBJ databases">
        <title>De-novo sequencing of pomegranate (Punica granatum L.) genome.</title>
        <authorList>
            <person name="Akparov Z."/>
            <person name="Amiraslanov A."/>
            <person name="Hajiyeva S."/>
            <person name="Abbasov M."/>
            <person name="Kaur K."/>
            <person name="Hamwieh A."/>
            <person name="Solovyev V."/>
            <person name="Salamov A."/>
            <person name="Braich B."/>
            <person name="Kosarev P."/>
            <person name="Mahmoud A."/>
            <person name="Hajiyev E."/>
            <person name="Babayeva S."/>
            <person name="Izzatullayeva V."/>
            <person name="Mammadov A."/>
            <person name="Mammadov A."/>
            <person name="Sharifova S."/>
            <person name="Ojaghi J."/>
            <person name="Eynullazada K."/>
            <person name="Bayramov B."/>
            <person name="Abdulazimova A."/>
            <person name="Shahmuradov I."/>
        </authorList>
    </citation>
    <scope>NUCLEOTIDE SEQUENCE [LARGE SCALE GENOMIC DNA]</scope>
    <source>
        <strain evidence="3">cv. AG2017</strain>
        <tissue evidence="2">Leaf</tissue>
    </source>
</reference>
<dbReference type="AlphaFoldDB" id="A0A2I0IY90"/>
<comment type="caution">
    <text evidence="2">The sequence shown here is derived from an EMBL/GenBank/DDBJ whole genome shotgun (WGS) entry which is preliminary data.</text>
</comment>
<accession>A0A2I0IY90</accession>
<gene>
    <name evidence="2" type="ORF">CRG98_030631</name>
</gene>
<feature type="region of interest" description="Disordered" evidence="1">
    <location>
        <begin position="34"/>
        <end position="57"/>
    </location>
</feature>
<name>A0A2I0IY90_PUNGR</name>
<evidence type="ECO:0000313" key="2">
    <source>
        <dbReference type="EMBL" id="PKI48964.1"/>
    </source>
</evidence>
<dbReference type="EMBL" id="PGOL01002301">
    <property type="protein sequence ID" value="PKI48964.1"/>
    <property type="molecule type" value="Genomic_DNA"/>
</dbReference>
<organism evidence="2 3">
    <name type="scientific">Punica granatum</name>
    <name type="common">Pomegranate</name>
    <dbReference type="NCBI Taxonomy" id="22663"/>
    <lineage>
        <taxon>Eukaryota</taxon>
        <taxon>Viridiplantae</taxon>
        <taxon>Streptophyta</taxon>
        <taxon>Embryophyta</taxon>
        <taxon>Tracheophyta</taxon>
        <taxon>Spermatophyta</taxon>
        <taxon>Magnoliopsida</taxon>
        <taxon>eudicotyledons</taxon>
        <taxon>Gunneridae</taxon>
        <taxon>Pentapetalae</taxon>
        <taxon>rosids</taxon>
        <taxon>malvids</taxon>
        <taxon>Myrtales</taxon>
        <taxon>Lythraceae</taxon>
        <taxon>Punica</taxon>
    </lineage>
</organism>
<protein>
    <submittedName>
        <fullName evidence="2">Uncharacterized protein</fullName>
    </submittedName>
</protein>
<feature type="region of interest" description="Disordered" evidence="1">
    <location>
        <begin position="164"/>
        <end position="192"/>
    </location>
</feature>
<dbReference type="Proteomes" id="UP000233551">
    <property type="component" value="Unassembled WGS sequence"/>
</dbReference>
<feature type="compositionally biased region" description="Basic and acidic residues" evidence="1">
    <location>
        <begin position="34"/>
        <end position="50"/>
    </location>
</feature>
<evidence type="ECO:0000256" key="1">
    <source>
        <dbReference type="SAM" id="MobiDB-lite"/>
    </source>
</evidence>
<proteinExistence type="predicted"/>
<keyword evidence="3" id="KW-1185">Reference proteome</keyword>
<evidence type="ECO:0000313" key="3">
    <source>
        <dbReference type="Proteomes" id="UP000233551"/>
    </source>
</evidence>